<protein>
    <submittedName>
        <fullName evidence="7">MFS transporter (Tna1 protein)</fullName>
    </submittedName>
</protein>
<feature type="transmembrane region" description="Helical" evidence="6">
    <location>
        <begin position="181"/>
        <end position="203"/>
    </location>
</feature>
<keyword evidence="5 6" id="KW-0472">Membrane</keyword>
<organism evidence="7 8">
    <name type="scientific">Colletotrichum tofieldiae</name>
    <dbReference type="NCBI Taxonomy" id="708197"/>
    <lineage>
        <taxon>Eukaryota</taxon>
        <taxon>Fungi</taxon>
        <taxon>Dikarya</taxon>
        <taxon>Ascomycota</taxon>
        <taxon>Pezizomycotina</taxon>
        <taxon>Sordariomycetes</taxon>
        <taxon>Hypocreomycetidae</taxon>
        <taxon>Glomerellales</taxon>
        <taxon>Glomerellaceae</taxon>
        <taxon>Colletotrichum</taxon>
        <taxon>Colletotrichum spaethianum species complex</taxon>
    </lineage>
</organism>
<feature type="transmembrane region" description="Helical" evidence="6">
    <location>
        <begin position="38"/>
        <end position="55"/>
    </location>
</feature>
<accession>A0A166V4D6</accession>
<feature type="transmembrane region" description="Helical" evidence="6">
    <location>
        <begin position="348"/>
        <end position="369"/>
    </location>
</feature>
<evidence type="ECO:0000313" key="8">
    <source>
        <dbReference type="Proteomes" id="UP000076552"/>
    </source>
</evidence>
<dbReference type="GO" id="GO:0022857">
    <property type="term" value="F:transmembrane transporter activity"/>
    <property type="evidence" value="ECO:0007669"/>
    <property type="project" value="InterPro"/>
</dbReference>
<evidence type="ECO:0000256" key="2">
    <source>
        <dbReference type="ARBA" id="ARBA00022448"/>
    </source>
</evidence>
<comment type="caution">
    <text evidence="7">The sequence shown here is derived from an EMBL/GenBank/DDBJ whole genome shotgun (WGS) entry which is preliminary data.</text>
</comment>
<name>A0A166V4D6_9PEZI</name>
<dbReference type="PANTHER" id="PTHR43791">
    <property type="entry name" value="PERMEASE-RELATED"/>
    <property type="match status" value="1"/>
</dbReference>
<feature type="transmembrane region" description="Helical" evidence="6">
    <location>
        <begin position="252"/>
        <end position="274"/>
    </location>
</feature>
<dbReference type="AlphaFoldDB" id="A0A166V4D6"/>
<dbReference type="SUPFAM" id="SSF103473">
    <property type="entry name" value="MFS general substrate transporter"/>
    <property type="match status" value="1"/>
</dbReference>
<keyword evidence="8" id="KW-1185">Reference proteome</keyword>
<dbReference type="Gene3D" id="1.20.1250.20">
    <property type="entry name" value="MFS general substrate transporter like domains"/>
    <property type="match status" value="2"/>
</dbReference>
<dbReference type="Proteomes" id="UP000076552">
    <property type="component" value="Unassembled WGS sequence"/>
</dbReference>
<evidence type="ECO:0000256" key="5">
    <source>
        <dbReference type="ARBA" id="ARBA00023136"/>
    </source>
</evidence>
<keyword evidence="4 6" id="KW-1133">Transmembrane helix</keyword>
<feature type="transmembrane region" description="Helical" evidence="6">
    <location>
        <begin position="113"/>
        <end position="133"/>
    </location>
</feature>
<dbReference type="GO" id="GO:0016020">
    <property type="term" value="C:membrane"/>
    <property type="evidence" value="ECO:0007669"/>
    <property type="project" value="UniProtKB-SubCell"/>
</dbReference>
<feature type="transmembrane region" description="Helical" evidence="6">
    <location>
        <begin position="145"/>
        <end position="169"/>
    </location>
</feature>
<gene>
    <name evidence="7" type="ORF">CT0861_09177</name>
</gene>
<keyword evidence="2" id="KW-0813">Transport</keyword>
<dbReference type="EMBL" id="LFIV01000036">
    <property type="protein sequence ID" value="KZL74148.1"/>
    <property type="molecule type" value="Genomic_DNA"/>
</dbReference>
<evidence type="ECO:0000256" key="4">
    <source>
        <dbReference type="ARBA" id="ARBA00022989"/>
    </source>
</evidence>
<dbReference type="InterPro" id="IPR011701">
    <property type="entry name" value="MFS"/>
</dbReference>
<proteinExistence type="predicted"/>
<dbReference type="PANTHER" id="PTHR43791:SF48">
    <property type="entry name" value="TRANSPORTER, PUTATIVE (AFU_ORTHOLOGUE AFUA_4G01000)-RELATED"/>
    <property type="match status" value="1"/>
</dbReference>
<feature type="transmembrane region" description="Helical" evidence="6">
    <location>
        <begin position="319"/>
        <end position="336"/>
    </location>
</feature>
<sequence length="455" mass="50407">MPDKMCDNTKENNGDAVNHESPVVVGDRNIESRIRLKINLCVIPLAALIFLFCFIDRSNIGNARLAGLEKELGLVGYDFNSVNTVFYISYIVFEVPSNVLCKIVGPGRYLPRLTILFGIAEAGIMPGLSYYLSRFYKHSELTFRLSLYIFMAPLAGAFGGLLASAILRLKGFGARIPAESWRAIFVVEGVVTVAVGLLALVLLTDRPETARFLTPEEREIAIIRLRKERVGATVLLDKISKNKMIKGAINPVTATTSICFMFCSLSIQGLALFAPTLVRSIYPNVNVTRQQLLTVPPYAFGAVCVLSTCFASWKFNRRQIFMIACAPPMMIGYLIFLCTDYRQTMARYAAVFLMASTSFILGPLCHAQASANVTSDTARNMSIAICIDAPNYPIGCGLNFATSTLILATGVGTWVWMRQNNKKKDQRDIDAELASLTTAEAEQLDWKHPSFRWRL</sequence>
<evidence type="ECO:0000313" key="7">
    <source>
        <dbReference type="EMBL" id="KZL74148.1"/>
    </source>
</evidence>
<comment type="subcellular location">
    <subcellularLocation>
        <location evidence="1">Membrane</location>
        <topology evidence="1">Multi-pass membrane protein</topology>
    </subcellularLocation>
</comment>
<dbReference type="InterPro" id="IPR036259">
    <property type="entry name" value="MFS_trans_sf"/>
</dbReference>
<reference evidence="7 8" key="1">
    <citation type="submission" date="2015-06" db="EMBL/GenBank/DDBJ databases">
        <title>Survival trade-offs in plant roots during colonization by closely related pathogenic and mutualistic fungi.</title>
        <authorList>
            <person name="Hacquard S."/>
            <person name="Kracher B."/>
            <person name="Hiruma K."/>
            <person name="Weinman A."/>
            <person name="Muench P."/>
            <person name="Garrido Oter R."/>
            <person name="Ver Loren van Themaat E."/>
            <person name="Dallerey J.-F."/>
            <person name="Damm U."/>
            <person name="Henrissat B."/>
            <person name="Lespinet O."/>
            <person name="Thon M."/>
            <person name="Kemen E."/>
            <person name="McHardy A.C."/>
            <person name="Schulze-Lefert P."/>
            <person name="O'Connell R.J."/>
        </authorList>
    </citation>
    <scope>NUCLEOTIDE SEQUENCE [LARGE SCALE GENOMIC DNA]</scope>
    <source>
        <strain evidence="7 8">0861</strain>
    </source>
</reference>
<dbReference type="Pfam" id="PF07690">
    <property type="entry name" value="MFS_1"/>
    <property type="match status" value="1"/>
</dbReference>
<evidence type="ECO:0000256" key="6">
    <source>
        <dbReference type="SAM" id="Phobius"/>
    </source>
</evidence>
<evidence type="ECO:0000256" key="1">
    <source>
        <dbReference type="ARBA" id="ARBA00004141"/>
    </source>
</evidence>
<evidence type="ECO:0000256" key="3">
    <source>
        <dbReference type="ARBA" id="ARBA00022692"/>
    </source>
</evidence>
<feature type="transmembrane region" description="Helical" evidence="6">
    <location>
        <begin position="398"/>
        <end position="417"/>
    </location>
</feature>
<keyword evidence="3 6" id="KW-0812">Transmembrane</keyword>